<dbReference type="InterPro" id="IPR000551">
    <property type="entry name" value="MerR-type_HTH_dom"/>
</dbReference>
<dbReference type="InterPro" id="IPR009061">
    <property type="entry name" value="DNA-bd_dom_put_sf"/>
</dbReference>
<organism evidence="2 3">
    <name type="scientific">Maledivibacter halophilus</name>
    <dbReference type="NCBI Taxonomy" id="36842"/>
    <lineage>
        <taxon>Bacteria</taxon>
        <taxon>Bacillati</taxon>
        <taxon>Bacillota</taxon>
        <taxon>Clostridia</taxon>
        <taxon>Peptostreptococcales</taxon>
        <taxon>Caminicellaceae</taxon>
        <taxon>Maledivibacter</taxon>
    </lineage>
</organism>
<dbReference type="Gene3D" id="1.10.1660.10">
    <property type="match status" value="1"/>
</dbReference>
<name>A0A1T5M8N1_9FIRM</name>
<dbReference type="AlphaFoldDB" id="A0A1T5M8N1"/>
<dbReference type="STRING" id="36842.SAMN02194393_04181"/>
<evidence type="ECO:0000313" key="2">
    <source>
        <dbReference type="EMBL" id="SKC84601.1"/>
    </source>
</evidence>
<evidence type="ECO:0000259" key="1">
    <source>
        <dbReference type="PROSITE" id="PS50937"/>
    </source>
</evidence>
<gene>
    <name evidence="2" type="ORF">SAMN02194393_04181</name>
</gene>
<evidence type="ECO:0000313" key="3">
    <source>
        <dbReference type="Proteomes" id="UP000190285"/>
    </source>
</evidence>
<protein>
    <submittedName>
        <fullName evidence="2">Predicted transcriptional regulators</fullName>
    </submittedName>
</protein>
<accession>A0A1T5M8N1</accession>
<feature type="domain" description="HTH merR-type" evidence="1">
    <location>
        <begin position="20"/>
        <end position="89"/>
    </location>
</feature>
<dbReference type="Pfam" id="PF13411">
    <property type="entry name" value="MerR_1"/>
    <property type="match status" value="1"/>
</dbReference>
<dbReference type="GO" id="GO:0003677">
    <property type="term" value="F:DNA binding"/>
    <property type="evidence" value="ECO:0007669"/>
    <property type="project" value="InterPro"/>
</dbReference>
<dbReference type="Proteomes" id="UP000190285">
    <property type="component" value="Unassembled WGS sequence"/>
</dbReference>
<reference evidence="3" key="1">
    <citation type="submission" date="2017-02" db="EMBL/GenBank/DDBJ databases">
        <authorList>
            <person name="Varghese N."/>
            <person name="Submissions S."/>
        </authorList>
    </citation>
    <scope>NUCLEOTIDE SEQUENCE [LARGE SCALE GENOMIC DNA]</scope>
    <source>
        <strain evidence="3">M1</strain>
    </source>
</reference>
<keyword evidence="3" id="KW-1185">Reference proteome</keyword>
<dbReference type="RefSeq" id="WP_244282171.1">
    <property type="nucleotide sequence ID" value="NZ_FUZT01000011.1"/>
</dbReference>
<dbReference type="PROSITE" id="PS50937">
    <property type="entry name" value="HTH_MERR_2"/>
    <property type="match status" value="1"/>
</dbReference>
<sequence>MLRYWANPISQKRIALAISKLSRKKVAEYLGVTVEAVRNWERNSLIVSDGIGGKGETLYSSDDLGRICAICMLLQVGYSIASIHRSISMYDKGHAELVAFTLNNPEYHNLISVGDHWLYELNKLMKAAQEIPLIIDEMKNI</sequence>
<dbReference type="SUPFAM" id="SSF46955">
    <property type="entry name" value="Putative DNA-binding domain"/>
    <property type="match status" value="1"/>
</dbReference>
<dbReference type="GO" id="GO:0006355">
    <property type="term" value="P:regulation of DNA-templated transcription"/>
    <property type="evidence" value="ECO:0007669"/>
    <property type="project" value="InterPro"/>
</dbReference>
<dbReference type="SMART" id="SM00422">
    <property type="entry name" value="HTH_MERR"/>
    <property type="match status" value="1"/>
</dbReference>
<dbReference type="EMBL" id="FUZT01000011">
    <property type="protein sequence ID" value="SKC84601.1"/>
    <property type="molecule type" value="Genomic_DNA"/>
</dbReference>
<proteinExistence type="predicted"/>